<dbReference type="Gene3D" id="3.40.50.880">
    <property type="match status" value="1"/>
</dbReference>
<name>A0A562TDN3_CHIJA</name>
<proteinExistence type="predicted"/>
<organism evidence="2 3">
    <name type="scientific">Chitinophaga japonensis</name>
    <name type="common">Flexibacter japonensis</name>
    <dbReference type="NCBI Taxonomy" id="104662"/>
    <lineage>
        <taxon>Bacteria</taxon>
        <taxon>Pseudomonadati</taxon>
        <taxon>Bacteroidota</taxon>
        <taxon>Chitinophagia</taxon>
        <taxon>Chitinophagales</taxon>
        <taxon>Chitinophagaceae</taxon>
        <taxon>Chitinophaga</taxon>
    </lineage>
</organism>
<dbReference type="OrthoDB" id="9816308at2"/>
<keyword evidence="3" id="KW-1185">Reference proteome</keyword>
<comment type="caution">
    <text evidence="2">The sequence shown here is derived from an EMBL/GenBank/DDBJ whole genome shotgun (WGS) entry which is preliminary data.</text>
</comment>
<dbReference type="EMBL" id="VLLG01000002">
    <property type="protein sequence ID" value="TWI91100.1"/>
    <property type="molecule type" value="Genomic_DNA"/>
</dbReference>
<dbReference type="InterPro" id="IPR029010">
    <property type="entry name" value="ThuA-like"/>
</dbReference>
<dbReference type="SUPFAM" id="SSF52317">
    <property type="entry name" value="Class I glutamine amidotransferase-like"/>
    <property type="match status" value="1"/>
</dbReference>
<protein>
    <recommendedName>
        <fullName evidence="1">ThuA-like domain-containing protein</fullName>
    </recommendedName>
</protein>
<evidence type="ECO:0000313" key="3">
    <source>
        <dbReference type="Proteomes" id="UP000316778"/>
    </source>
</evidence>
<sequence length="239" mass="26823">MRSITLILLLAACMSAQTRPAPKLLVFSKTKGFRHDCIPVGKLAMLKLGRDNGFTVDTTEDDAVFTPAGLQQYAAVMFFNTTGDVLDDAQQAAMEAYVRNGGGFVGVHAATDTEYDWPWYNKLVGAYFASHPRQQEASLLVTNKQHPATRHLPEKWVRKDEWYNFKNINPDTHVLIKIDERSYEGGTNGDNHPMCWYHDFDGGRAFYTALGHTQASYEDPAFLQHVLGGIRYAMGSQQQ</sequence>
<dbReference type="Proteomes" id="UP000316778">
    <property type="component" value="Unassembled WGS sequence"/>
</dbReference>
<dbReference type="AlphaFoldDB" id="A0A562TDN3"/>
<gene>
    <name evidence="2" type="ORF">LX66_0462</name>
</gene>
<dbReference type="RefSeq" id="WP_145710267.1">
    <property type="nucleotide sequence ID" value="NZ_BAAAFY010000001.1"/>
</dbReference>
<reference evidence="2 3" key="1">
    <citation type="journal article" date="2013" name="Stand. Genomic Sci.">
        <title>Genomic Encyclopedia of Type Strains, Phase I: The one thousand microbial genomes (KMG-I) project.</title>
        <authorList>
            <person name="Kyrpides N.C."/>
            <person name="Woyke T."/>
            <person name="Eisen J.A."/>
            <person name="Garrity G."/>
            <person name="Lilburn T.G."/>
            <person name="Beck B.J."/>
            <person name="Whitman W.B."/>
            <person name="Hugenholtz P."/>
            <person name="Klenk H.P."/>
        </authorList>
    </citation>
    <scope>NUCLEOTIDE SEQUENCE [LARGE SCALE GENOMIC DNA]</scope>
    <source>
        <strain evidence="2 3">DSM 13484</strain>
    </source>
</reference>
<dbReference type="InterPro" id="IPR029062">
    <property type="entry name" value="Class_I_gatase-like"/>
</dbReference>
<dbReference type="PANTHER" id="PTHR40469">
    <property type="entry name" value="SECRETED GLYCOSYL HYDROLASE"/>
    <property type="match status" value="1"/>
</dbReference>
<evidence type="ECO:0000259" key="1">
    <source>
        <dbReference type="Pfam" id="PF06283"/>
    </source>
</evidence>
<feature type="domain" description="ThuA-like" evidence="1">
    <location>
        <begin position="23"/>
        <end position="233"/>
    </location>
</feature>
<dbReference type="Pfam" id="PF06283">
    <property type="entry name" value="ThuA"/>
    <property type="match status" value="1"/>
</dbReference>
<dbReference type="PANTHER" id="PTHR40469:SF2">
    <property type="entry name" value="GALACTOSE-BINDING DOMAIN-LIKE SUPERFAMILY PROTEIN"/>
    <property type="match status" value="1"/>
</dbReference>
<evidence type="ECO:0000313" key="2">
    <source>
        <dbReference type="EMBL" id="TWI91100.1"/>
    </source>
</evidence>
<accession>A0A562TDN3</accession>